<evidence type="ECO:0000256" key="5">
    <source>
        <dbReference type="SAM" id="MobiDB-lite"/>
    </source>
</evidence>
<evidence type="ECO:0000256" key="2">
    <source>
        <dbReference type="ARBA" id="ARBA00023015"/>
    </source>
</evidence>
<name>A0A6L5GDY0_9ACTN</name>
<comment type="caution">
    <text evidence="7">The sequence shown here is derived from an EMBL/GenBank/DDBJ whole genome shotgun (WGS) entry which is preliminary data.</text>
</comment>
<evidence type="ECO:0000259" key="6">
    <source>
        <dbReference type="PROSITE" id="PS50932"/>
    </source>
</evidence>
<evidence type="ECO:0000256" key="1">
    <source>
        <dbReference type="ARBA" id="ARBA00022491"/>
    </source>
</evidence>
<dbReference type="SMART" id="SM00354">
    <property type="entry name" value="HTH_LACI"/>
    <property type="match status" value="1"/>
</dbReference>
<dbReference type="CDD" id="cd01392">
    <property type="entry name" value="HTH_LacI"/>
    <property type="match status" value="1"/>
</dbReference>
<keyword evidence="1" id="KW-0678">Repressor</keyword>
<dbReference type="InterPro" id="IPR010982">
    <property type="entry name" value="Lambda_DNA-bd_dom_sf"/>
</dbReference>
<dbReference type="Proteomes" id="UP000477750">
    <property type="component" value="Unassembled WGS sequence"/>
</dbReference>
<evidence type="ECO:0000256" key="3">
    <source>
        <dbReference type="ARBA" id="ARBA00023125"/>
    </source>
</evidence>
<accession>A0A6L5GDY0</accession>
<sequence>MRGDRRSEGGGVGDKGRPAPKGKVPATIYDIARITGVNPSTVSRALNQPGRVSASTEQRIREAAADLGYRTNPMARALPTGKTGTLGLLVSDLTNPVYFDLVRGAERIAREHDTMLIFADSQESAELERSTAERLQIAVDGLLLVASRLEDAQIQELAAVKPLVAVNRPVPGVPSVAPDVQPGMVEAVDLLHGLGHRRIAYLAGPEASWMNGMRWVTAHDLAVDRGMSIVEIQSSAPTREGGTEAFAAVMAADVTAVLAYNDLVALGLLGACLEHGVAVPRDLSLIGFDDIFGADLSAPALSTVRCSWGDMGERAVAKLIGAIGGDAGGAELNLPTEFVSRASVAAPGR</sequence>
<dbReference type="InterPro" id="IPR046335">
    <property type="entry name" value="LacI/GalR-like_sensor"/>
</dbReference>
<reference evidence="7 8" key="1">
    <citation type="submission" date="2019-10" db="EMBL/GenBank/DDBJ databases">
        <title>Glycomyces albidus sp. nov., a novel actinomycete isolated from rhizosphere soil of wheat (Triticum aestivum L.).</title>
        <authorList>
            <person name="Qian L."/>
        </authorList>
    </citation>
    <scope>NUCLEOTIDE SEQUENCE [LARGE SCALE GENOMIC DNA]</scope>
    <source>
        <strain evidence="7 8">NEAU-7082</strain>
    </source>
</reference>
<dbReference type="EMBL" id="WIAO01000030">
    <property type="protein sequence ID" value="MQM27855.1"/>
    <property type="molecule type" value="Genomic_DNA"/>
</dbReference>
<dbReference type="PROSITE" id="PS50932">
    <property type="entry name" value="HTH_LACI_2"/>
    <property type="match status" value="1"/>
</dbReference>
<dbReference type="CDD" id="cd06267">
    <property type="entry name" value="PBP1_LacI_sugar_binding-like"/>
    <property type="match status" value="1"/>
</dbReference>
<keyword evidence="8" id="KW-1185">Reference proteome</keyword>
<dbReference type="SUPFAM" id="SSF53822">
    <property type="entry name" value="Periplasmic binding protein-like I"/>
    <property type="match status" value="1"/>
</dbReference>
<feature type="region of interest" description="Disordered" evidence="5">
    <location>
        <begin position="1"/>
        <end position="24"/>
    </location>
</feature>
<dbReference type="SUPFAM" id="SSF47413">
    <property type="entry name" value="lambda repressor-like DNA-binding domains"/>
    <property type="match status" value="1"/>
</dbReference>
<evidence type="ECO:0000313" key="8">
    <source>
        <dbReference type="Proteomes" id="UP000477750"/>
    </source>
</evidence>
<dbReference type="PANTHER" id="PTHR30146:SF148">
    <property type="entry name" value="HTH-TYPE TRANSCRIPTIONAL REPRESSOR PURR-RELATED"/>
    <property type="match status" value="1"/>
</dbReference>
<dbReference type="GO" id="GO:0003700">
    <property type="term" value="F:DNA-binding transcription factor activity"/>
    <property type="evidence" value="ECO:0007669"/>
    <property type="project" value="TreeGrafter"/>
</dbReference>
<dbReference type="InterPro" id="IPR000843">
    <property type="entry name" value="HTH_LacI"/>
</dbReference>
<keyword evidence="2" id="KW-0805">Transcription regulation</keyword>
<dbReference type="InterPro" id="IPR028082">
    <property type="entry name" value="Peripla_BP_I"/>
</dbReference>
<feature type="domain" description="HTH lacI-type" evidence="6">
    <location>
        <begin position="26"/>
        <end position="80"/>
    </location>
</feature>
<keyword evidence="3 7" id="KW-0238">DNA-binding</keyword>
<proteinExistence type="predicted"/>
<evidence type="ECO:0000256" key="4">
    <source>
        <dbReference type="ARBA" id="ARBA00023163"/>
    </source>
</evidence>
<keyword evidence="4" id="KW-0804">Transcription</keyword>
<gene>
    <name evidence="7" type="ORF">GFD30_20110</name>
</gene>
<dbReference type="Pfam" id="PF00356">
    <property type="entry name" value="LacI"/>
    <property type="match status" value="1"/>
</dbReference>
<dbReference type="Gene3D" id="1.10.260.40">
    <property type="entry name" value="lambda repressor-like DNA-binding domains"/>
    <property type="match status" value="1"/>
</dbReference>
<dbReference type="GO" id="GO:0000976">
    <property type="term" value="F:transcription cis-regulatory region binding"/>
    <property type="evidence" value="ECO:0007669"/>
    <property type="project" value="TreeGrafter"/>
</dbReference>
<dbReference type="Gene3D" id="3.40.50.2300">
    <property type="match status" value="2"/>
</dbReference>
<dbReference type="AlphaFoldDB" id="A0A6L5GDY0"/>
<organism evidence="7 8">
    <name type="scientific">Glycomyces albidus</name>
    <dbReference type="NCBI Taxonomy" id="2656774"/>
    <lineage>
        <taxon>Bacteria</taxon>
        <taxon>Bacillati</taxon>
        <taxon>Actinomycetota</taxon>
        <taxon>Actinomycetes</taxon>
        <taxon>Glycomycetales</taxon>
        <taxon>Glycomycetaceae</taxon>
        <taxon>Glycomyces</taxon>
    </lineage>
</organism>
<evidence type="ECO:0000313" key="7">
    <source>
        <dbReference type="EMBL" id="MQM27855.1"/>
    </source>
</evidence>
<dbReference type="Pfam" id="PF13377">
    <property type="entry name" value="Peripla_BP_3"/>
    <property type="match status" value="1"/>
</dbReference>
<protein>
    <submittedName>
        <fullName evidence="7">LacI family DNA-binding transcriptional regulator</fullName>
    </submittedName>
</protein>
<dbReference type="PANTHER" id="PTHR30146">
    <property type="entry name" value="LACI-RELATED TRANSCRIPTIONAL REPRESSOR"/>
    <property type="match status" value="1"/>
</dbReference>